<name>A0A7S3AN43_9EUKA</name>
<organism evidence="2">
    <name type="scientific">Haptolina ericina</name>
    <dbReference type="NCBI Taxonomy" id="156174"/>
    <lineage>
        <taxon>Eukaryota</taxon>
        <taxon>Haptista</taxon>
        <taxon>Haptophyta</taxon>
        <taxon>Prymnesiophyceae</taxon>
        <taxon>Prymnesiales</taxon>
        <taxon>Prymnesiaceae</taxon>
        <taxon>Haptolina</taxon>
    </lineage>
</organism>
<reference evidence="2" key="1">
    <citation type="submission" date="2021-01" db="EMBL/GenBank/DDBJ databases">
        <authorList>
            <person name="Corre E."/>
            <person name="Pelletier E."/>
            <person name="Niang G."/>
            <person name="Scheremetjew M."/>
            <person name="Finn R."/>
            <person name="Kale V."/>
            <person name="Holt S."/>
            <person name="Cochrane G."/>
            <person name="Meng A."/>
            <person name="Brown T."/>
            <person name="Cohen L."/>
        </authorList>
    </citation>
    <scope>NUCLEOTIDE SEQUENCE</scope>
    <source>
        <strain evidence="2">CCMP281</strain>
    </source>
</reference>
<protein>
    <submittedName>
        <fullName evidence="2">Uncharacterized protein</fullName>
    </submittedName>
</protein>
<dbReference type="EMBL" id="HBHX01019101">
    <property type="protein sequence ID" value="CAE0109968.1"/>
    <property type="molecule type" value="Transcribed_RNA"/>
</dbReference>
<gene>
    <name evidence="2" type="ORF">HERI1096_LOCUS10628</name>
</gene>
<evidence type="ECO:0000256" key="1">
    <source>
        <dbReference type="SAM" id="MobiDB-lite"/>
    </source>
</evidence>
<proteinExistence type="predicted"/>
<dbReference type="AlphaFoldDB" id="A0A7S3AN43"/>
<sequence>MPEMMPEMVIIADCVYGRCQEELEGTLRAIVRLTGCRWIIVSWKRRGYREEEFLHQLSDLGTVKTVWTATVQELICPNHQSAFLWPGDPLYQETMDPSLLSQWSAISGYADDDDGDDHDVPTCRQHHVGVTALEVHPEVVSAAAPAWVPPTALRMLTITARRKRFNLARAHGGALLAAPHAAPSVAPSEQRAAGSGHARPTDAHHTFRRPGPPPAATV</sequence>
<accession>A0A7S3AN43</accession>
<feature type="region of interest" description="Disordered" evidence="1">
    <location>
        <begin position="178"/>
        <end position="218"/>
    </location>
</feature>
<evidence type="ECO:0000313" key="2">
    <source>
        <dbReference type="EMBL" id="CAE0109968.1"/>
    </source>
</evidence>